<dbReference type="SUPFAM" id="SSF52768">
    <property type="entry name" value="Arginase/deacetylase"/>
    <property type="match status" value="1"/>
</dbReference>
<dbReference type="GO" id="GO:0040029">
    <property type="term" value="P:epigenetic regulation of gene expression"/>
    <property type="evidence" value="ECO:0007669"/>
    <property type="project" value="TreeGrafter"/>
</dbReference>
<protein>
    <submittedName>
        <fullName evidence="7">Histone deacetylase family protein</fullName>
    </submittedName>
</protein>
<dbReference type="EMBL" id="JAEKJW010000002">
    <property type="protein sequence ID" value="MBN8197550.1"/>
    <property type="molecule type" value="Genomic_DNA"/>
</dbReference>
<dbReference type="PRINTS" id="PR01270">
    <property type="entry name" value="HDASUPER"/>
</dbReference>
<keyword evidence="4" id="KW-0378">Hydrolase</keyword>
<proteinExistence type="inferred from homology"/>
<keyword evidence="5" id="KW-0862">Zinc</keyword>
<evidence type="ECO:0000256" key="4">
    <source>
        <dbReference type="ARBA" id="ARBA00022801"/>
    </source>
</evidence>
<organism evidence="7 8">
    <name type="scientific">Thalassospira povalilytica</name>
    <dbReference type="NCBI Taxonomy" id="732237"/>
    <lineage>
        <taxon>Bacteria</taxon>
        <taxon>Pseudomonadati</taxon>
        <taxon>Pseudomonadota</taxon>
        <taxon>Alphaproteobacteria</taxon>
        <taxon>Rhodospirillales</taxon>
        <taxon>Thalassospiraceae</taxon>
        <taxon>Thalassospira</taxon>
    </lineage>
</organism>
<comment type="caution">
    <text evidence="7">The sequence shown here is derived from an EMBL/GenBank/DDBJ whole genome shotgun (WGS) entry which is preliminary data.</text>
</comment>
<reference evidence="7" key="1">
    <citation type="submission" date="2020-12" db="EMBL/GenBank/DDBJ databases">
        <title>Oil enriched cultivation method for isolating marine PHA-producing bacteria.</title>
        <authorList>
            <person name="Zheng W."/>
            <person name="Yu S."/>
            <person name="Huang Y."/>
        </authorList>
    </citation>
    <scope>NUCLEOTIDE SEQUENCE</scope>
    <source>
        <strain evidence="7">SY-2-3</strain>
    </source>
</reference>
<dbReference type="GO" id="GO:0046872">
    <property type="term" value="F:metal ion binding"/>
    <property type="evidence" value="ECO:0007669"/>
    <property type="project" value="UniProtKB-KW"/>
</dbReference>
<dbReference type="PANTHER" id="PTHR10625:SF17">
    <property type="entry name" value="HISTONE DEACETYLASE 8"/>
    <property type="match status" value="1"/>
</dbReference>
<evidence type="ECO:0000259" key="6">
    <source>
        <dbReference type="Pfam" id="PF00850"/>
    </source>
</evidence>
<evidence type="ECO:0000313" key="8">
    <source>
        <dbReference type="Proteomes" id="UP000664405"/>
    </source>
</evidence>
<dbReference type="RefSeq" id="WP_206927705.1">
    <property type="nucleotide sequence ID" value="NZ_JAEKJW010000002.1"/>
</dbReference>
<comment type="similarity">
    <text evidence="2">Belongs to the histone deacetylase family.</text>
</comment>
<dbReference type="Proteomes" id="UP000664405">
    <property type="component" value="Unassembled WGS sequence"/>
</dbReference>
<name>A0A8I1M9X5_9PROT</name>
<dbReference type="InterPro" id="IPR000286">
    <property type="entry name" value="HDACs"/>
</dbReference>
<dbReference type="GO" id="GO:0016787">
    <property type="term" value="F:hydrolase activity"/>
    <property type="evidence" value="ECO:0007669"/>
    <property type="project" value="UniProtKB-KW"/>
</dbReference>
<dbReference type="GO" id="GO:0004407">
    <property type="term" value="F:histone deacetylase activity"/>
    <property type="evidence" value="ECO:0007669"/>
    <property type="project" value="TreeGrafter"/>
</dbReference>
<gene>
    <name evidence="7" type="ORF">JF547_13880</name>
</gene>
<comment type="cofactor">
    <cofactor evidence="1">
        <name>Zn(2+)</name>
        <dbReference type="ChEBI" id="CHEBI:29105"/>
    </cofactor>
</comment>
<evidence type="ECO:0000256" key="2">
    <source>
        <dbReference type="ARBA" id="ARBA00005947"/>
    </source>
</evidence>
<feature type="domain" description="Histone deacetylase" evidence="6">
    <location>
        <begin position="28"/>
        <end position="335"/>
    </location>
</feature>
<accession>A0A8I1M9X5</accession>
<dbReference type="InterPro" id="IPR023696">
    <property type="entry name" value="Ureohydrolase_dom_sf"/>
</dbReference>
<dbReference type="Pfam" id="PF00850">
    <property type="entry name" value="Hist_deacetyl"/>
    <property type="match status" value="1"/>
</dbReference>
<dbReference type="PANTHER" id="PTHR10625">
    <property type="entry name" value="HISTONE DEACETYLASE HDAC1-RELATED"/>
    <property type="match status" value="1"/>
</dbReference>
<evidence type="ECO:0000313" key="7">
    <source>
        <dbReference type="EMBL" id="MBN8197550.1"/>
    </source>
</evidence>
<dbReference type="InterPro" id="IPR037138">
    <property type="entry name" value="His_deacetylse_dom_sf"/>
</dbReference>
<evidence type="ECO:0000256" key="5">
    <source>
        <dbReference type="ARBA" id="ARBA00022833"/>
    </source>
</evidence>
<sequence length="352" mass="37760">MMRAYFSDDQLRHHGKTFIVAGEKKPIPEVPERAEILHTAIARLGLEVCAPSDAGMAPIAAIHDNQYLDFLQTIYPEWIAAGGSELVIPNIHPFDRNGPYPRHHAGKAGFHLGDTSCPISETTWQSAYASAQTAISAARHVRDGGAQSAYALCRPPGHHASSNLAGGFCYLNNSAIAAQELRKKHDRVAILDVDLHHGNGTQHIFYERSDVLTLSIHADPMDFYPFFWGNAEETGAKDGIGFNKNYPLALGSGDDVFLAALDRAMAAIDAFGADAVVIALGLDASRDDPFGGLAVSPDGFSRIGEKIGTLTCPTVIVQEGGYVSVTLAENLYQFLSAFGATNKNISISEGPK</sequence>
<dbReference type="AlphaFoldDB" id="A0A8I1M9X5"/>
<evidence type="ECO:0000256" key="1">
    <source>
        <dbReference type="ARBA" id="ARBA00001947"/>
    </source>
</evidence>
<evidence type="ECO:0000256" key="3">
    <source>
        <dbReference type="ARBA" id="ARBA00022723"/>
    </source>
</evidence>
<dbReference type="InterPro" id="IPR023801">
    <property type="entry name" value="His_deacetylse_dom"/>
</dbReference>
<dbReference type="Gene3D" id="3.40.800.20">
    <property type="entry name" value="Histone deacetylase domain"/>
    <property type="match status" value="1"/>
</dbReference>
<dbReference type="CDD" id="cd10001">
    <property type="entry name" value="HDAC_classII_APAH"/>
    <property type="match status" value="1"/>
</dbReference>
<keyword evidence="3" id="KW-0479">Metal-binding</keyword>